<keyword evidence="4 9" id="KW-1003">Cell membrane</keyword>
<dbReference type="SUPFAM" id="SSF111369">
    <property type="entry name" value="HlyD-like secretion proteins"/>
    <property type="match status" value="1"/>
</dbReference>
<dbReference type="InterPro" id="IPR058982">
    <property type="entry name" value="Beta-barrel_AprE"/>
</dbReference>
<evidence type="ECO:0000313" key="12">
    <source>
        <dbReference type="EMBL" id="NRF70228.1"/>
    </source>
</evidence>
<evidence type="ECO:0000256" key="5">
    <source>
        <dbReference type="ARBA" id="ARBA00022519"/>
    </source>
</evidence>
<dbReference type="InterPro" id="IPR010129">
    <property type="entry name" value="T1SS_HlyD"/>
</dbReference>
<accession>A0ABX2ENS7</accession>
<evidence type="ECO:0000313" key="13">
    <source>
        <dbReference type="Proteomes" id="UP000737171"/>
    </source>
</evidence>
<dbReference type="EMBL" id="JABRWJ010000008">
    <property type="protein sequence ID" value="NRF70228.1"/>
    <property type="molecule type" value="Genomic_DNA"/>
</dbReference>
<evidence type="ECO:0000256" key="8">
    <source>
        <dbReference type="ARBA" id="ARBA00023136"/>
    </source>
</evidence>
<evidence type="ECO:0000256" key="2">
    <source>
        <dbReference type="ARBA" id="ARBA00009477"/>
    </source>
</evidence>
<proteinExistence type="inferred from homology"/>
<evidence type="ECO:0000259" key="11">
    <source>
        <dbReference type="Pfam" id="PF26002"/>
    </source>
</evidence>
<dbReference type="PANTHER" id="PTHR30386">
    <property type="entry name" value="MEMBRANE FUSION SUBUNIT OF EMRAB-TOLC MULTIDRUG EFFLUX PUMP"/>
    <property type="match status" value="1"/>
</dbReference>
<keyword evidence="7 9" id="KW-1133">Transmembrane helix</keyword>
<keyword evidence="6 9" id="KW-0812">Transmembrane</keyword>
<keyword evidence="5 9" id="KW-0997">Cell inner membrane</keyword>
<dbReference type="InterPro" id="IPR050739">
    <property type="entry name" value="MFP"/>
</dbReference>
<keyword evidence="8 9" id="KW-0472">Membrane</keyword>
<comment type="similarity">
    <text evidence="2 9">Belongs to the membrane fusion protein (MFP) (TC 8.A.1) family.</text>
</comment>
<name>A0ABX2ENS7_9BURK</name>
<feature type="domain" description="AprE-like beta-barrel" evidence="11">
    <location>
        <begin position="297"/>
        <end position="389"/>
    </location>
</feature>
<evidence type="ECO:0000256" key="3">
    <source>
        <dbReference type="ARBA" id="ARBA00022448"/>
    </source>
</evidence>
<comment type="subcellular location">
    <subcellularLocation>
        <location evidence="1 9">Cell inner membrane</location>
        <topology evidence="1 9">Single-pass membrane protein</topology>
    </subcellularLocation>
</comment>
<gene>
    <name evidence="12" type="ORF">HLB44_24785</name>
</gene>
<dbReference type="RefSeq" id="WP_173128816.1">
    <property type="nucleotide sequence ID" value="NZ_JABRWJ010000008.1"/>
</dbReference>
<dbReference type="InterPro" id="IPR058625">
    <property type="entry name" value="MdtA-like_BSH"/>
</dbReference>
<dbReference type="NCBIfam" id="TIGR01843">
    <property type="entry name" value="type_I_hlyD"/>
    <property type="match status" value="1"/>
</dbReference>
<organism evidence="12 13">
    <name type="scientific">Pseudaquabacterium terrae</name>
    <dbReference type="NCBI Taxonomy" id="2732868"/>
    <lineage>
        <taxon>Bacteria</taxon>
        <taxon>Pseudomonadati</taxon>
        <taxon>Pseudomonadota</taxon>
        <taxon>Betaproteobacteria</taxon>
        <taxon>Burkholderiales</taxon>
        <taxon>Sphaerotilaceae</taxon>
        <taxon>Pseudaquabacterium</taxon>
    </lineage>
</organism>
<dbReference type="PANTHER" id="PTHR30386:SF26">
    <property type="entry name" value="TRANSPORT PROTEIN COMB"/>
    <property type="match status" value="1"/>
</dbReference>
<dbReference type="Gene3D" id="2.40.50.100">
    <property type="match status" value="1"/>
</dbReference>
<sequence>MGWLSARSSNGAAVLRADDLAYVSMQDAAQIAEPARAAAWALWLMLAVLAAAVGWSALARVDMITRGDARVIPEGREQVIASLEGGILRELLVREGDAVKAGQPLALLDPTRFESVQAEGQIKRLALRAAIARAQAETTGQPLRFGPELKDAKGPVAAETTSYQARARALHEAVAMSQRNLALLEKELGVAESMSAKGLMSEVEVMRVRRQVNDLNLQVQERINRFRQDASAELTRLQTELTQLEENLVVRDDAVKRTTLTSPVNGLVKQIRNHTVGGIVGPGAALMEIVPVGDKVLVEMRVKPGEIGFLQVGQTAEIKLTAYDFTVYGSLTGSVKSISPDALGDAERAGAPDATWYRALVEADRSTLQAGGKPLAAIPGMTGTAEVNVGERTVLSYLMRPMMKAREAFQER</sequence>
<dbReference type="Pfam" id="PF25917">
    <property type="entry name" value="BSH_RND"/>
    <property type="match status" value="1"/>
</dbReference>
<keyword evidence="13" id="KW-1185">Reference proteome</keyword>
<evidence type="ECO:0000256" key="4">
    <source>
        <dbReference type="ARBA" id="ARBA00022475"/>
    </source>
</evidence>
<dbReference type="Pfam" id="PF26002">
    <property type="entry name" value="Beta-barrel_AprE"/>
    <property type="match status" value="1"/>
</dbReference>
<dbReference type="Gene3D" id="2.40.30.170">
    <property type="match status" value="1"/>
</dbReference>
<dbReference type="Proteomes" id="UP000737171">
    <property type="component" value="Unassembled WGS sequence"/>
</dbReference>
<protein>
    <recommendedName>
        <fullName evidence="9">Membrane fusion protein (MFP) family protein</fullName>
    </recommendedName>
</protein>
<dbReference type="PRINTS" id="PR01490">
    <property type="entry name" value="RTXTOXIND"/>
</dbReference>
<evidence type="ECO:0000259" key="10">
    <source>
        <dbReference type="Pfam" id="PF25917"/>
    </source>
</evidence>
<keyword evidence="3 9" id="KW-0813">Transport</keyword>
<evidence type="ECO:0000256" key="6">
    <source>
        <dbReference type="ARBA" id="ARBA00022692"/>
    </source>
</evidence>
<feature type="transmembrane region" description="Helical" evidence="9">
    <location>
        <begin position="37"/>
        <end position="58"/>
    </location>
</feature>
<evidence type="ECO:0000256" key="7">
    <source>
        <dbReference type="ARBA" id="ARBA00022989"/>
    </source>
</evidence>
<evidence type="ECO:0000256" key="9">
    <source>
        <dbReference type="RuleBase" id="RU365093"/>
    </source>
</evidence>
<reference evidence="12 13" key="1">
    <citation type="submission" date="2020-05" db="EMBL/GenBank/DDBJ databases">
        <title>Aquincola sp. isolate from soil.</title>
        <authorList>
            <person name="Han J."/>
            <person name="Kim D.-U."/>
        </authorList>
    </citation>
    <scope>NUCLEOTIDE SEQUENCE [LARGE SCALE GENOMIC DNA]</scope>
    <source>
        <strain evidence="12 13">S2</strain>
    </source>
</reference>
<comment type="caution">
    <text evidence="12">The sequence shown here is derived from an EMBL/GenBank/DDBJ whole genome shotgun (WGS) entry which is preliminary data.</text>
</comment>
<feature type="domain" description="Multidrug resistance protein MdtA-like barrel-sandwich hybrid" evidence="10">
    <location>
        <begin position="85"/>
        <end position="287"/>
    </location>
</feature>
<evidence type="ECO:0000256" key="1">
    <source>
        <dbReference type="ARBA" id="ARBA00004377"/>
    </source>
</evidence>